<feature type="domain" description="DNA polymerase nu pseudo-exo" evidence="2">
    <location>
        <begin position="74"/>
        <end position="117"/>
    </location>
</feature>
<dbReference type="EMBL" id="BFAA01005682">
    <property type="protein sequence ID" value="GCB66594.1"/>
    <property type="molecule type" value="Genomic_DNA"/>
</dbReference>
<feature type="region of interest" description="Disordered" evidence="1">
    <location>
        <begin position="1"/>
        <end position="67"/>
    </location>
</feature>
<feature type="compositionally biased region" description="Basic and acidic residues" evidence="1">
    <location>
        <begin position="53"/>
        <end position="65"/>
    </location>
</feature>
<evidence type="ECO:0000313" key="4">
    <source>
        <dbReference type="Proteomes" id="UP000288216"/>
    </source>
</evidence>
<protein>
    <recommendedName>
        <fullName evidence="2">DNA polymerase nu pseudo-exo domain-containing protein</fullName>
    </recommendedName>
</protein>
<proteinExistence type="predicted"/>
<evidence type="ECO:0000256" key="1">
    <source>
        <dbReference type="SAM" id="MobiDB-lite"/>
    </source>
</evidence>
<comment type="caution">
    <text evidence="3">The sequence shown here is derived from an EMBL/GenBank/DDBJ whole genome shotgun (WGS) entry which is preliminary data.</text>
</comment>
<gene>
    <name evidence="3" type="ORF">scyTo_0012032</name>
</gene>
<reference evidence="3 4" key="1">
    <citation type="journal article" date="2018" name="Nat. Ecol. Evol.">
        <title>Shark genomes provide insights into elasmobranch evolution and the origin of vertebrates.</title>
        <authorList>
            <person name="Hara Y"/>
            <person name="Yamaguchi K"/>
            <person name="Onimaru K"/>
            <person name="Kadota M"/>
            <person name="Koyanagi M"/>
            <person name="Keeley SD"/>
            <person name="Tatsumi K"/>
            <person name="Tanaka K"/>
            <person name="Motone F"/>
            <person name="Kageyama Y"/>
            <person name="Nozu R"/>
            <person name="Adachi N"/>
            <person name="Nishimura O"/>
            <person name="Nakagawa R"/>
            <person name="Tanegashima C"/>
            <person name="Kiyatake I"/>
            <person name="Matsumoto R"/>
            <person name="Murakumo K"/>
            <person name="Nishida K"/>
            <person name="Terakita A"/>
            <person name="Kuratani S"/>
            <person name="Sato K"/>
            <person name="Hyodo S Kuraku.S."/>
        </authorList>
    </citation>
    <scope>NUCLEOTIDE SEQUENCE [LARGE SCALE GENOMIC DNA]</scope>
</reference>
<feature type="compositionally biased region" description="Basic and acidic residues" evidence="1">
    <location>
        <begin position="10"/>
        <end position="21"/>
    </location>
</feature>
<feature type="compositionally biased region" description="Basic and acidic residues" evidence="1">
    <location>
        <begin position="29"/>
        <end position="39"/>
    </location>
</feature>
<keyword evidence="4" id="KW-1185">Reference proteome</keyword>
<evidence type="ECO:0000259" key="2">
    <source>
        <dbReference type="Pfam" id="PF18049"/>
    </source>
</evidence>
<organism evidence="3 4">
    <name type="scientific">Scyliorhinus torazame</name>
    <name type="common">Cloudy catshark</name>
    <name type="synonym">Catulus torazame</name>
    <dbReference type="NCBI Taxonomy" id="75743"/>
    <lineage>
        <taxon>Eukaryota</taxon>
        <taxon>Metazoa</taxon>
        <taxon>Chordata</taxon>
        <taxon>Craniata</taxon>
        <taxon>Vertebrata</taxon>
        <taxon>Chondrichthyes</taxon>
        <taxon>Elasmobranchii</taxon>
        <taxon>Galeomorphii</taxon>
        <taxon>Galeoidea</taxon>
        <taxon>Carcharhiniformes</taxon>
        <taxon>Scyliorhinidae</taxon>
        <taxon>Scyliorhinus</taxon>
    </lineage>
</organism>
<sequence>MLGLAGERVSSAEDKTAEKKANRLKRKRAMTEHSVKKPENMFPPKQPVVYNVSKDDQGHSTKGMEKSTPLPQICDLFILDNEQRSKVLEEVTHASVIVLTMVYQDGSSQLTAVKVSTVIRFVKYCMF</sequence>
<dbReference type="AlphaFoldDB" id="A0A401P0G3"/>
<name>A0A401P0G3_SCYTO</name>
<dbReference type="Pfam" id="PF18049">
    <property type="entry name" value="DNA_pol_P_Exo"/>
    <property type="match status" value="1"/>
</dbReference>
<evidence type="ECO:0000313" key="3">
    <source>
        <dbReference type="EMBL" id="GCB66594.1"/>
    </source>
</evidence>
<dbReference type="OrthoDB" id="10572462at2759"/>
<dbReference type="InterPro" id="IPR040940">
    <property type="entry name" value="DNA_pol_P_Exo"/>
</dbReference>
<dbReference type="Proteomes" id="UP000288216">
    <property type="component" value="Unassembled WGS sequence"/>
</dbReference>
<accession>A0A401P0G3</accession>